<keyword evidence="3" id="KW-1185">Reference proteome</keyword>
<dbReference type="Proteomes" id="UP001208570">
    <property type="component" value="Unassembled WGS sequence"/>
</dbReference>
<keyword evidence="1" id="KW-0812">Transmembrane</keyword>
<keyword evidence="1" id="KW-0472">Membrane</keyword>
<protein>
    <submittedName>
        <fullName evidence="2">Uncharacterized protein</fullName>
    </submittedName>
</protein>
<organism evidence="2 3">
    <name type="scientific">Paralvinella palmiformis</name>
    <dbReference type="NCBI Taxonomy" id="53620"/>
    <lineage>
        <taxon>Eukaryota</taxon>
        <taxon>Metazoa</taxon>
        <taxon>Spiralia</taxon>
        <taxon>Lophotrochozoa</taxon>
        <taxon>Annelida</taxon>
        <taxon>Polychaeta</taxon>
        <taxon>Sedentaria</taxon>
        <taxon>Canalipalpata</taxon>
        <taxon>Terebellida</taxon>
        <taxon>Terebelliformia</taxon>
        <taxon>Alvinellidae</taxon>
        <taxon>Paralvinella</taxon>
    </lineage>
</organism>
<reference evidence="2" key="1">
    <citation type="journal article" date="2023" name="Mol. Biol. Evol.">
        <title>Third-Generation Sequencing Reveals the Adaptive Role of the Epigenome in Three Deep-Sea Polychaetes.</title>
        <authorList>
            <person name="Perez M."/>
            <person name="Aroh O."/>
            <person name="Sun Y."/>
            <person name="Lan Y."/>
            <person name="Juniper S.K."/>
            <person name="Young C.R."/>
            <person name="Angers B."/>
            <person name="Qian P.Y."/>
        </authorList>
    </citation>
    <scope>NUCLEOTIDE SEQUENCE</scope>
    <source>
        <strain evidence="2">P08H-3</strain>
    </source>
</reference>
<dbReference type="AlphaFoldDB" id="A0AAD9J395"/>
<gene>
    <name evidence="2" type="ORF">LSH36_676g01046</name>
</gene>
<dbReference type="EMBL" id="JAODUP010000676">
    <property type="protein sequence ID" value="KAK2145533.1"/>
    <property type="molecule type" value="Genomic_DNA"/>
</dbReference>
<sequence>MVIVILSLEIVIVIQVISGQSAMKNVRDTSVDCDSITGRCSCKDGSHDCPLGTYGIGCQQSYGVGNVRGGDGTNRISSRKTYLKLTGIHGTTFIVIIVCAVVVAIIVIATVTGTIICCRRRRTSGDSQTTQDSANVASK</sequence>
<name>A0AAD9J395_9ANNE</name>
<evidence type="ECO:0000256" key="1">
    <source>
        <dbReference type="SAM" id="Phobius"/>
    </source>
</evidence>
<evidence type="ECO:0000313" key="3">
    <source>
        <dbReference type="Proteomes" id="UP001208570"/>
    </source>
</evidence>
<comment type="caution">
    <text evidence="2">The sequence shown here is derived from an EMBL/GenBank/DDBJ whole genome shotgun (WGS) entry which is preliminary data.</text>
</comment>
<feature type="transmembrane region" description="Helical" evidence="1">
    <location>
        <begin position="93"/>
        <end position="118"/>
    </location>
</feature>
<keyword evidence="1" id="KW-1133">Transmembrane helix</keyword>
<accession>A0AAD9J395</accession>
<evidence type="ECO:0000313" key="2">
    <source>
        <dbReference type="EMBL" id="KAK2145533.1"/>
    </source>
</evidence>
<proteinExistence type="predicted"/>